<sequence>MTTPIRRRLQLSNLSDSSMDTSTSSAQDLDLSTINDHPLTARLTSSPSCSKQSESVELPRLLYADIGPETLSPIRLHKSQPLMTDFFAPSRKPKRPLKSSPSSKSHDYDFCSQPRKRLKSTPELKSPTDSFSLSKSPAKQLLSPPLSIRLSAVPKQPWKDLKLEDKENSLKCDSLVSIPEEGDPFDSLTEGSIFRKPRKRLSDSFTASPVSSKRFGRSMSLNSPRTRPLVRSNSVQDHNLPSDKELFSCEYFDFKEPLALPTEGTSKHQDLNYISGQTMSEILTGSRITGGSFVVVDARYPYEFEGGKIKGALNLFKEDMVIQHFYPDNTLMKEKPSIVIFHCEFSSERGPKMLRTLRNYDRLKNQYPNLDFPQLYLLKSGYKAFFENHVEHTCGTYRPMMHEGYEEEYKLYRKKTRQFSMPPKIS</sequence>
<keyword evidence="6" id="KW-0904">Protein phosphatase</keyword>
<keyword evidence="11" id="KW-1185">Reference proteome</keyword>
<evidence type="ECO:0000256" key="3">
    <source>
        <dbReference type="ARBA" id="ARBA00022618"/>
    </source>
</evidence>
<dbReference type="Pfam" id="PF00581">
    <property type="entry name" value="Rhodanese"/>
    <property type="match status" value="1"/>
</dbReference>
<evidence type="ECO:0000256" key="2">
    <source>
        <dbReference type="ARBA" id="ARBA00013064"/>
    </source>
</evidence>
<evidence type="ECO:0000256" key="8">
    <source>
        <dbReference type="SAM" id="MobiDB-lite"/>
    </source>
</evidence>
<feature type="compositionally biased region" description="Low complexity" evidence="8">
    <location>
        <begin position="11"/>
        <end position="25"/>
    </location>
</feature>
<feature type="region of interest" description="Disordered" evidence="8">
    <location>
        <begin position="1"/>
        <end position="33"/>
    </location>
</feature>
<dbReference type="Gene3D" id="3.40.250.10">
    <property type="entry name" value="Rhodanese-like domain"/>
    <property type="match status" value="1"/>
</dbReference>
<name>E4X378_OIKDI</name>
<evidence type="ECO:0000256" key="6">
    <source>
        <dbReference type="ARBA" id="ARBA00022912"/>
    </source>
</evidence>
<dbReference type="Proteomes" id="UP000001307">
    <property type="component" value="Unassembled WGS sequence"/>
</dbReference>
<dbReference type="AlphaFoldDB" id="E4X378"/>
<dbReference type="SMART" id="SM00450">
    <property type="entry name" value="RHOD"/>
    <property type="match status" value="1"/>
</dbReference>
<dbReference type="InterPro" id="IPR001763">
    <property type="entry name" value="Rhodanese-like_dom"/>
</dbReference>
<dbReference type="InterPro" id="IPR036873">
    <property type="entry name" value="Rhodanese-like_dom_sf"/>
</dbReference>
<dbReference type="SUPFAM" id="SSF52821">
    <property type="entry name" value="Rhodanese/Cell cycle control phosphatase"/>
    <property type="match status" value="1"/>
</dbReference>
<dbReference type="GO" id="GO:0051301">
    <property type="term" value="P:cell division"/>
    <property type="evidence" value="ECO:0007669"/>
    <property type="project" value="UniProtKB-KW"/>
</dbReference>
<feature type="domain" description="Rhodanese" evidence="9">
    <location>
        <begin position="289"/>
        <end position="391"/>
    </location>
</feature>
<dbReference type="GO" id="GO:0005634">
    <property type="term" value="C:nucleus"/>
    <property type="evidence" value="ECO:0007669"/>
    <property type="project" value="TreeGrafter"/>
</dbReference>
<dbReference type="GO" id="GO:0110032">
    <property type="term" value="P:positive regulation of G2/MI transition of meiotic cell cycle"/>
    <property type="evidence" value="ECO:0007669"/>
    <property type="project" value="TreeGrafter"/>
</dbReference>
<dbReference type="GO" id="GO:0000086">
    <property type="term" value="P:G2/M transition of mitotic cell cycle"/>
    <property type="evidence" value="ECO:0007669"/>
    <property type="project" value="TreeGrafter"/>
</dbReference>
<dbReference type="PRINTS" id="PR00716">
    <property type="entry name" value="MPIPHPHTASE"/>
</dbReference>
<dbReference type="GO" id="GO:0010971">
    <property type="term" value="P:positive regulation of G2/M transition of mitotic cell cycle"/>
    <property type="evidence" value="ECO:0007669"/>
    <property type="project" value="TreeGrafter"/>
</dbReference>
<dbReference type="PROSITE" id="PS50206">
    <property type="entry name" value="RHODANESE_3"/>
    <property type="match status" value="1"/>
</dbReference>
<dbReference type="InterPro" id="IPR000751">
    <property type="entry name" value="MPI_Phosphatase"/>
</dbReference>
<keyword evidence="4" id="KW-0498">Mitosis</keyword>
<dbReference type="OrthoDB" id="9999371at2759"/>
<dbReference type="EC" id="3.1.3.48" evidence="2"/>
<dbReference type="EMBL" id="FN653023">
    <property type="protein sequence ID" value="CBY18082.1"/>
    <property type="molecule type" value="Genomic_DNA"/>
</dbReference>
<evidence type="ECO:0000313" key="11">
    <source>
        <dbReference type="Proteomes" id="UP000001307"/>
    </source>
</evidence>
<keyword evidence="3" id="KW-0132">Cell division</keyword>
<dbReference type="PANTHER" id="PTHR10828:SF17">
    <property type="entry name" value="PROTEIN-TYROSINE-PHOSPHATASE"/>
    <property type="match status" value="1"/>
</dbReference>
<reference evidence="10" key="1">
    <citation type="journal article" date="2010" name="Science">
        <title>Plasticity of animal genome architecture unmasked by rapid evolution of a pelagic tunicate.</title>
        <authorList>
            <person name="Denoeud F."/>
            <person name="Henriet S."/>
            <person name="Mungpakdee S."/>
            <person name="Aury J.M."/>
            <person name="Da Silva C."/>
            <person name="Brinkmann H."/>
            <person name="Mikhaleva J."/>
            <person name="Olsen L.C."/>
            <person name="Jubin C."/>
            <person name="Canestro C."/>
            <person name="Bouquet J.M."/>
            <person name="Danks G."/>
            <person name="Poulain J."/>
            <person name="Campsteijn C."/>
            <person name="Adamski M."/>
            <person name="Cross I."/>
            <person name="Yadetie F."/>
            <person name="Muffato M."/>
            <person name="Louis A."/>
            <person name="Butcher S."/>
            <person name="Tsagkogeorga G."/>
            <person name="Konrad A."/>
            <person name="Singh S."/>
            <person name="Jensen M.F."/>
            <person name="Cong E.H."/>
            <person name="Eikeseth-Otteraa H."/>
            <person name="Noel B."/>
            <person name="Anthouard V."/>
            <person name="Porcel B.M."/>
            <person name="Kachouri-Lafond R."/>
            <person name="Nishino A."/>
            <person name="Ugolini M."/>
            <person name="Chourrout P."/>
            <person name="Nishida H."/>
            <person name="Aasland R."/>
            <person name="Huzurbazar S."/>
            <person name="Westhof E."/>
            <person name="Delsuc F."/>
            <person name="Lehrach H."/>
            <person name="Reinhardt R."/>
            <person name="Weissenbach J."/>
            <person name="Roy S.W."/>
            <person name="Artiguenave F."/>
            <person name="Postlethwait J.H."/>
            <person name="Manak J.R."/>
            <person name="Thompson E.M."/>
            <person name="Jaillon O."/>
            <person name="Du Pasquier L."/>
            <person name="Boudinot P."/>
            <person name="Liberles D.A."/>
            <person name="Volff J.N."/>
            <person name="Philippe H."/>
            <person name="Lenhard B."/>
            <person name="Roest Crollius H."/>
            <person name="Wincker P."/>
            <person name="Chourrout D."/>
        </authorList>
    </citation>
    <scope>NUCLEOTIDE SEQUENCE [LARGE SCALE GENOMIC DNA]</scope>
</reference>
<comment type="similarity">
    <text evidence="1">Belongs to the MPI phosphatase family.</text>
</comment>
<gene>
    <name evidence="10" type="ORF">GSOID_T00017717001</name>
</gene>
<accession>E4X378</accession>
<evidence type="ECO:0000256" key="4">
    <source>
        <dbReference type="ARBA" id="ARBA00022776"/>
    </source>
</evidence>
<evidence type="ECO:0000256" key="1">
    <source>
        <dbReference type="ARBA" id="ARBA00011065"/>
    </source>
</evidence>
<dbReference type="PANTHER" id="PTHR10828">
    <property type="entry name" value="M-PHASE INDUCER PHOSPHATASE DUAL SPECIFICITY PHOSPHATASE CDC25"/>
    <property type="match status" value="1"/>
</dbReference>
<feature type="region of interest" description="Disordered" evidence="8">
    <location>
        <begin position="213"/>
        <end position="235"/>
    </location>
</feature>
<feature type="compositionally biased region" description="Polar residues" evidence="8">
    <location>
        <begin position="127"/>
        <end position="137"/>
    </location>
</feature>
<evidence type="ECO:0000256" key="7">
    <source>
        <dbReference type="ARBA" id="ARBA00023306"/>
    </source>
</evidence>
<protein>
    <recommendedName>
        <fullName evidence="2">protein-tyrosine-phosphatase</fullName>
        <ecNumber evidence="2">3.1.3.48</ecNumber>
    </recommendedName>
</protein>
<dbReference type="GO" id="GO:0004725">
    <property type="term" value="F:protein tyrosine phosphatase activity"/>
    <property type="evidence" value="ECO:0007669"/>
    <property type="project" value="UniProtKB-EC"/>
</dbReference>
<proteinExistence type="inferred from homology"/>
<keyword evidence="5" id="KW-0378">Hydrolase</keyword>
<dbReference type="GO" id="GO:0005737">
    <property type="term" value="C:cytoplasm"/>
    <property type="evidence" value="ECO:0007669"/>
    <property type="project" value="TreeGrafter"/>
</dbReference>
<feature type="compositionally biased region" description="Polar residues" evidence="8">
    <location>
        <begin position="219"/>
        <end position="235"/>
    </location>
</feature>
<evidence type="ECO:0000259" key="9">
    <source>
        <dbReference type="PROSITE" id="PS50206"/>
    </source>
</evidence>
<evidence type="ECO:0000256" key="5">
    <source>
        <dbReference type="ARBA" id="ARBA00022801"/>
    </source>
</evidence>
<dbReference type="InParanoid" id="E4X378"/>
<feature type="region of interest" description="Disordered" evidence="8">
    <location>
        <begin position="85"/>
        <end position="138"/>
    </location>
</feature>
<organism evidence="10">
    <name type="scientific">Oikopleura dioica</name>
    <name type="common">Tunicate</name>
    <dbReference type="NCBI Taxonomy" id="34765"/>
    <lineage>
        <taxon>Eukaryota</taxon>
        <taxon>Metazoa</taxon>
        <taxon>Chordata</taxon>
        <taxon>Tunicata</taxon>
        <taxon>Appendicularia</taxon>
        <taxon>Copelata</taxon>
        <taxon>Oikopleuridae</taxon>
        <taxon>Oikopleura</taxon>
    </lineage>
</organism>
<evidence type="ECO:0000313" key="10">
    <source>
        <dbReference type="EMBL" id="CBY18082.1"/>
    </source>
</evidence>
<keyword evidence="7" id="KW-0131">Cell cycle</keyword>